<keyword evidence="2" id="KW-1133">Transmembrane helix</keyword>
<evidence type="ECO:0000313" key="4">
    <source>
        <dbReference type="Proteomes" id="UP001497453"/>
    </source>
</evidence>
<feature type="transmembrane region" description="Helical" evidence="2">
    <location>
        <begin position="55"/>
        <end position="75"/>
    </location>
</feature>
<organism evidence="3 4">
    <name type="scientific">Somion occarium</name>
    <dbReference type="NCBI Taxonomy" id="3059160"/>
    <lineage>
        <taxon>Eukaryota</taxon>
        <taxon>Fungi</taxon>
        <taxon>Dikarya</taxon>
        <taxon>Basidiomycota</taxon>
        <taxon>Agaricomycotina</taxon>
        <taxon>Agaricomycetes</taxon>
        <taxon>Polyporales</taxon>
        <taxon>Cerrenaceae</taxon>
        <taxon>Somion</taxon>
    </lineage>
</organism>
<feature type="transmembrane region" description="Helical" evidence="2">
    <location>
        <begin position="140"/>
        <end position="165"/>
    </location>
</feature>
<evidence type="ECO:0000256" key="2">
    <source>
        <dbReference type="SAM" id="Phobius"/>
    </source>
</evidence>
<dbReference type="Proteomes" id="UP001497453">
    <property type="component" value="Chromosome 3"/>
</dbReference>
<dbReference type="EMBL" id="OZ037946">
    <property type="protein sequence ID" value="CAL1705416.1"/>
    <property type="molecule type" value="Genomic_DNA"/>
</dbReference>
<protein>
    <submittedName>
        <fullName evidence="3">Uncharacterized protein</fullName>
    </submittedName>
</protein>
<keyword evidence="2" id="KW-0472">Membrane</keyword>
<keyword evidence="2" id="KW-0812">Transmembrane</keyword>
<reference evidence="4" key="1">
    <citation type="submission" date="2024-04" db="EMBL/GenBank/DDBJ databases">
        <authorList>
            <person name="Shaw F."/>
            <person name="Minotto A."/>
        </authorList>
    </citation>
    <scope>NUCLEOTIDE SEQUENCE [LARGE SCALE GENOMIC DNA]</scope>
</reference>
<feature type="compositionally biased region" description="Basic and acidic residues" evidence="1">
    <location>
        <begin position="328"/>
        <end position="340"/>
    </location>
</feature>
<feature type="transmembrane region" description="Helical" evidence="2">
    <location>
        <begin position="95"/>
        <end position="120"/>
    </location>
</feature>
<feature type="region of interest" description="Disordered" evidence="1">
    <location>
        <begin position="296"/>
        <end position="340"/>
    </location>
</feature>
<name>A0ABP1DC48_9APHY</name>
<sequence length="340" mass="38069">MSVYYGPNEDENTILLERNFLAGDIVCGTGYGIQIVLYVSCALYLWNTRKERKNALYLLAYITTLIAIETIFIIVQARTVQVLYVDNRNYPGGPWAYFLATQNLAINVLFYATLFVLTFLSDCLVLWRCWVIWASAGRKLYAYLVSAFPACILLASFVMGTLWTLQSSQPGLSFYSALPLAYGTSYYSISLGLNIILTILIVTRLILYRRHIMKSLPAQYGAHYVSLATIIVESAALYSVFAILFLITYAADNPTNQVLLAFASAAQQISSYLIIYRLAEGRAWGTRTLSEQTLTAMDFKPRSTPRNGTTQTDHLELGTSSSALNSSRSRESKIFNIHSD</sequence>
<feature type="transmembrane region" description="Helical" evidence="2">
    <location>
        <begin position="257"/>
        <end position="279"/>
    </location>
</feature>
<feature type="transmembrane region" description="Helical" evidence="2">
    <location>
        <begin position="20"/>
        <end position="46"/>
    </location>
</feature>
<accession>A0ABP1DC48</accession>
<keyword evidence="4" id="KW-1185">Reference proteome</keyword>
<feature type="transmembrane region" description="Helical" evidence="2">
    <location>
        <begin position="227"/>
        <end position="251"/>
    </location>
</feature>
<evidence type="ECO:0000256" key="1">
    <source>
        <dbReference type="SAM" id="MobiDB-lite"/>
    </source>
</evidence>
<proteinExistence type="predicted"/>
<feature type="transmembrane region" description="Helical" evidence="2">
    <location>
        <begin position="185"/>
        <end position="207"/>
    </location>
</feature>
<gene>
    <name evidence="3" type="ORF">GFSPODELE1_LOCUS5416</name>
</gene>
<evidence type="ECO:0000313" key="3">
    <source>
        <dbReference type="EMBL" id="CAL1705416.1"/>
    </source>
</evidence>